<dbReference type="Proteomes" id="UP000253562">
    <property type="component" value="Unassembled WGS sequence"/>
</dbReference>
<dbReference type="EMBL" id="QPEX01000011">
    <property type="protein sequence ID" value="RCS52757.1"/>
    <property type="molecule type" value="Genomic_DNA"/>
</dbReference>
<organism evidence="1 2">
    <name type="scientific">Bremerella cremea</name>
    <dbReference type="NCBI Taxonomy" id="1031537"/>
    <lineage>
        <taxon>Bacteria</taxon>
        <taxon>Pseudomonadati</taxon>
        <taxon>Planctomycetota</taxon>
        <taxon>Planctomycetia</taxon>
        <taxon>Pirellulales</taxon>
        <taxon>Pirellulaceae</taxon>
        <taxon>Bremerella</taxon>
    </lineage>
</organism>
<name>A0A368KSV9_9BACT</name>
<gene>
    <name evidence="1" type="ORF">DTL42_07935</name>
</gene>
<protein>
    <recommendedName>
        <fullName evidence="3">Porin</fullName>
    </recommendedName>
</protein>
<sequence length="473" mass="53605">MVGRIYFEGQRVMDHSFRGRILGVVLLGMIVLADAATLQAQYALPDVPPPPVVSPDISADIDELYRRISELEQKIAETQPAAVSPGPIQLLPPCEGEEPPPCPFSKCVGYDNGFYLRTCDLNYTLKIRGLFQFRHYADWRNTTVNDEFESGFVIERAPILFSGNFISPQLKYWYILQASRASGTEFLEEGKIIYEFDNGLQFQAGRFRDPGFLREMEISYARQLAVERSYYNSVFATGVLEGISLSKQNENYRWIAFLNDGRNSGFSSRSKDFYQDNADIALSASTDIKFCGEWAQYGDFTSWPDEERASFLRLAMFWENPEHGDTDPMNDEAGLISYATEMTYESHGFAAFASFVGRHSLVEGQDINQFGSMCQVSYQVIPNHGEPFMRYEHIWFDGFTDVGSGITPVNDSTLNILAAGFNWYFHRQGLKFTIEAMHAFDEIPFSSPNTGFLIDEPGESGQTVLRSQIQLFF</sequence>
<dbReference type="Gene3D" id="2.40.160.10">
    <property type="entry name" value="Porin"/>
    <property type="match status" value="1"/>
</dbReference>
<reference evidence="1 2" key="1">
    <citation type="submission" date="2018-07" db="EMBL/GenBank/DDBJ databases">
        <title>Comparative genomes isolates from brazilian mangrove.</title>
        <authorList>
            <person name="De Araujo J.E."/>
            <person name="Taketani R.G."/>
            <person name="Silva M.C.P."/>
            <person name="Lourenco M.V."/>
            <person name="Oliveira V.M."/>
            <person name="Andreote F.D."/>
        </authorList>
    </citation>
    <scope>NUCLEOTIDE SEQUENCE [LARGE SCALE GENOMIC DNA]</scope>
    <source>
        <strain evidence="1 2">HEX PRIS-MGV</strain>
    </source>
</reference>
<evidence type="ECO:0000313" key="1">
    <source>
        <dbReference type="EMBL" id="RCS52757.1"/>
    </source>
</evidence>
<comment type="caution">
    <text evidence="1">The sequence shown here is derived from an EMBL/GenBank/DDBJ whole genome shotgun (WGS) entry which is preliminary data.</text>
</comment>
<dbReference type="InterPro" id="IPR023614">
    <property type="entry name" value="Porin_dom_sf"/>
</dbReference>
<dbReference type="AlphaFoldDB" id="A0A368KSV9"/>
<proteinExistence type="predicted"/>
<accession>A0A368KSV9</accession>
<evidence type="ECO:0000313" key="2">
    <source>
        <dbReference type="Proteomes" id="UP000253562"/>
    </source>
</evidence>
<evidence type="ECO:0008006" key="3">
    <source>
        <dbReference type="Google" id="ProtNLM"/>
    </source>
</evidence>